<dbReference type="PROSITE" id="PS51257">
    <property type="entry name" value="PROKAR_LIPOPROTEIN"/>
    <property type="match status" value="1"/>
</dbReference>
<dbReference type="Proteomes" id="UP000075349">
    <property type="component" value="Unassembled WGS sequence"/>
</dbReference>
<evidence type="ECO:0000313" key="2">
    <source>
        <dbReference type="Proteomes" id="UP000075349"/>
    </source>
</evidence>
<organism evidence="1 2">
    <name type="scientific">Vibrio cidicii</name>
    <dbReference type="NCBI Taxonomy" id="1763883"/>
    <lineage>
        <taxon>Bacteria</taxon>
        <taxon>Pseudomonadati</taxon>
        <taxon>Pseudomonadota</taxon>
        <taxon>Gammaproteobacteria</taxon>
        <taxon>Vibrionales</taxon>
        <taxon>Vibrionaceae</taxon>
        <taxon>Vibrio</taxon>
    </lineage>
</organism>
<accession>A0A151JFV9</accession>
<reference evidence="2" key="1">
    <citation type="submission" date="2015-12" db="EMBL/GenBank/DDBJ databases">
        <authorList>
            <person name="Tarr C.L."/>
            <person name="Gladney L.M."/>
        </authorList>
    </citation>
    <scope>NUCLEOTIDE SEQUENCE [LARGE SCALE GENOMIC DNA]</scope>
    <source>
        <strain evidence="2">2756-81</strain>
    </source>
</reference>
<protein>
    <submittedName>
        <fullName evidence="1">Uncharacterized protein</fullName>
    </submittedName>
</protein>
<dbReference type="EMBL" id="LOMK01000001">
    <property type="protein sequence ID" value="KYN24651.1"/>
    <property type="molecule type" value="Genomic_DNA"/>
</dbReference>
<proteinExistence type="predicted"/>
<sequence>MRIIKQVIVLVSVFLLLSCSDRVDRTDLQELIKNRQFSSLIEVVDGYIEENEDDEFGYYAKATALIHLKKESSGIQSVLYEAFLEVSRLQGRSILIIYECYASTKWLL</sequence>
<dbReference type="AlphaFoldDB" id="A0A151JFV9"/>
<gene>
    <name evidence="1" type="ORF">AUQ44_01780</name>
</gene>
<comment type="caution">
    <text evidence="1">The sequence shown here is derived from an EMBL/GenBank/DDBJ whole genome shotgun (WGS) entry which is preliminary data.</text>
</comment>
<evidence type="ECO:0000313" key="1">
    <source>
        <dbReference type="EMBL" id="KYN24651.1"/>
    </source>
</evidence>
<name>A0A151JFV9_9VIBR</name>